<gene>
    <name evidence="1" type="ordered locus">RHA1_ro08708</name>
</gene>
<keyword evidence="1" id="KW-0614">Plasmid</keyword>
<dbReference type="EMBL" id="CP000432">
    <property type="protein sequence ID" value="ABG99752.1"/>
    <property type="molecule type" value="Genomic_DNA"/>
</dbReference>
<sequence>MAGDHDARHLRPVRLLGDDSDVTAGALVCVVHHSRTGCAMLWAQCRSRGGDMTVHTLVRSTGRRGWTVRCDLCERTFAAPLAGRPEAVAFAETNGWIVGERTWCPMCAAAHTSRRTA</sequence>
<dbReference type="HOGENOM" id="CLU_168287_0_0_11"/>
<proteinExistence type="predicted"/>
<evidence type="ECO:0000313" key="2">
    <source>
        <dbReference type="Proteomes" id="UP000008710"/>
    </source>
</evidence>
<evidence type="ECO:0000313" key="1">
    <source>
        <dbReference type="EMBL" id="ABG99752.1"/>
    </source>
</evidence>
<dbReference type="KEGG" id="rha:RHA1_ro08708"/>
<protein>
    <submittedName>
        <fullName evidence="1">Uncharacterized protein</fullName>
    </submittedName>
</protein>
<reference evidence="2" key="1">
    <citation type="journal article" date="2006" name="Proc. Natl. Acad. Sci. U.S.A.">
        <title>The complete genome of Rhodococcus sp. RHA1 provides insights into a catabolic powerhouse.</title>
        <authorList>
            <person name="McLeod M.P."/>
            <person name="Warren R.L."/>
            <person name="Hsiao W.W.L."/>
            <person name="Araki N."/>
            <person name="Myhre M."/>
            <person name="Fernandes C."/>
            <person name="Miyazawa D."/>
            <person name="Wong W."/>
            <person name="Lillquist A.L."/>
            <person name="Wang D."/>
            <person name="Dosanjh M."/>
            <person name="Hara H."/>
            <person name="Petrescu A."/>
            <person name="Morin R.D."/>
            <person name="Yang G."/>
            <person name="Stott J.M."/>
            <person name="Schein J.E."/>
            <person name="Shin H."/>
            <person name="Smailus D."/>
            <person name="Siddiqui A.S."/>
            <person name="Marra M.A."/>
            <person name="Jones S.J.M."/>
            <person name="Holt R."/>
            <person name="Brinkman F.S.L."/>
            <person name="Miyauchi K."/>
            <person name="Fukuda M."/>
            <person name="Davies J.E."/>
            <person name="Mohn W.W."/>
            <person name="Eltis L.D."/>
        </authorList>
    </citation>
    <scope>NUCLEOTIDE SEQUENCE [LARGE SCALE GENOMIC DNA]</scope>
    <source>
        <strain evidence="2">RHA1</strain>
    </source>
</reference>
<organism evidence="1 2">
    <name type="scientific">Rhodococcus jostii (strain RHA1)</name>
    <dbReference type="NCBI Taxonomy" id="101510"/>
    <lineage>
        <taxon>Bacteria</taxon>
        <taxon>Bacillati</taxon>
        <taxon>Actinomycetota</taxon>
        <taxon>Actinomycetes</taxon>
        <taxon>Mycobacteriales</taxon>
        <taxon>Nocardiaceae</taxon>
        <taxon>Rhodococcus</taxon>
    </lineage>
</organism>
<accession>Q0RY84</accession>
<dbReference type="AlphaFoldDB" id="Q0RY84"/>
<geneLocation type="plasmid" evidence="1 2">
    <name>pRHL1</name>
</geneLocation>
<dbReference type="Proteomes" id="UP000008710">
    <property type="component" value="Plasmid pRHL1"/>
</dbReference>
<name>Q0RY84_RHOJR</name>